<name>L7EAI4_MICAE</name>
<evidence type="ECO:0000256" key="1">
    <source>
        <dbReference type="SAM" id="MobiDB-lite"/>
    </source>
</evidence>
<sequence>MISYQLSGVGRQEAGGRRQLYSPHTLHPTPYTPHPTS</sequence>
<dbReference type="AlphaFoldDB" id="L7EAI4"/>
<evidence type="ECO:0000313" key="3">
    <source>
        <dbReference type="Proteomes" id="UP000010932"/>
    </source>
</evidence>
<reference evidence="2 3" key="1">
    <citation type="journal article" date="2013" name="Genome Announc.">
        <title>Whole-Genome Sequence of Microcystis aeruginosa TAIHU98, a Nontoxic Bloom-Forming Strain Isolated from Taihu Lake, China.</title>
        <authorList>
            <person name="Yang C."/>
            <person name="Zhang W."/>
            <person name="Ren M."/>
            <person name="Song L."/>
            <person name="Li T."/>
            <person name="Zhao J."/>
        </authorList>
    </citation>
    <scope>NUCLEOTIDE SEQUENCE [LARGE SCALE GENOMIC DNA]</scope>
    <source>
        <strain evidence="2 3">TAIHU98</strain>
    </source>
</reference>
<dbReference type="PATRIC" id="fig|1134457.3.peg.1414"/>
<organism evidence="2 3">
    <name type="scientific">Microcystis aeruginosa TAIHU98</name>
    <dbReference type="NCBI Taxonomy" id="1134457"/>
    <lineage>
        <taxon>Bacteria</taxon>
        <taxon>Bacillati</taxon>
        <taxon>Cyanobacteriota</taxon>
        <taxon>Cyanophyceae</taxon>
        <taxon>Oscillatoriophycideae</taxon>
        <taxon>Chroococcales</taxon>
        <taxon>Microcystaceae</taxon>
        <taxon>Microcystis</taxon>
    </lineage>
</organism>
<evidence type="ECO:0000313" key="2">
    <source>
        <dbReference type="EMBL" id="ELP55668.1"/>
    </source>
</evidence>
<gene>
    <name evidence="2" type="ORF">O53_265</name>
</gene>
<accession>L7EAI4</accession>
<dbReference type="EMBL" id="ANKQ01000001">
    <property type="protein sequence ID" value="ELP55668.1"/>
    <property type="molecule type" value="Genomic_DNA"/>
</dbReference>
<feature type="region of interest" description="Disordered" evidence="1">
    <location>
        <begin position="1"/>
        <end position="37"/>
    </location>
</feature>
<proteinExistence type="predicted"/>
<dbReference type="Proteomes" id="UP000010932">
    <property type="component" value="Unassembled WGS sequence"/>
</dbReference>
<protein>
    <submittedName>
        <fullName evidence="2">Uncharacterized protein</fullName>
    </submittedName>
</protein>
<comment type="caution">
    <text evidence="2">The sequence shown here is derived from an EMBL/GenBank/DDBJ whole genome shotgun (WGS) entry which is preliminary data.</text>
</comment>